<feature type="region of interest" description="Disordered" evidence="1">
    <location>
        <begin position="1"/>
        <end position="29"/>
    </location>
</feature>
<comment type="caution">
    <text evidence="2">The sequence shown here is derived from an EMBL/GenBank/DDBJ whole genome shotgun (WGS) entry which is preliminary data.</text>
</comment>
<feature type="compositionally biased region" description="Basic residues" evidence="1">
    <location>
        <begin position="158"/>
        <end position="171"/>
    </location>
</feature>
<sequence>MRSTVKQQQKKGGGGGGSVTLSEEPAGNIFSYHPGNTRDATPAACIEGFQIHGVARGARTAAQGNSEICTRSSDFFDPRDVLLAEFHKKAVTKIAIHSDILRPTHTVHDETRPNRSRSRGPAPRQATELFFTPQRSVDGPASSASRRRSSATGGNARQKIRRKKTRARQTRTQRGGNDDALTPDSARGLRRERRSRAGRRGGASGTLVFGGEAARPSSRRAARGPGRPVVCACPVEDRISIFGDELSCSVSPSVPPSSRRFWFLLRRRPCVHAVSCALFRKGEYLLDPVSHGGVARYDPRRYGCVLLGPQTSVEYADNLFAADGAGRISSQILSGARARRF</sequence>
<protein>
    <submittedName>
        <fullName evidence="2">Uncharacterized protein</fullName>
    </submittedName>
</protein>
<feature type="compositionally biased region" description="Basic and acidic residues" evidence="1">
    <location>
        <begin position="104"/>
        <end position="113"/>
    </location>
</feature>
<evidence type="ECO:0000313" key="2">
    <source>
        <dbReference type="EMBL" id="KAH9373246.1"/>
    </source>
</evidence>
<keyword evidence="3" id="KW-1185">Reference proteome</keyword>
<dbReference type="Proteomes" id="UP000821853">
    <property type="component" value="Chromosome 4"/>
</dbReference>
<organism evidence="2 3">
    <name type="scientific">Haemaphysalis longicornis</name>
    <name type="common">Bush tick</name>
    <dbReference type="NCBI Taxonomy" id="44386"/>
    <lineage>
        <taxon>Eukaryota</taxon>
        <taxon>Metazoa</taxon>
        <taxon>Ecdysozoa</taxon>
        <taxon>Arthropoda</taxon>
        <taxon>Chelicerata</taxon>
        <taxon>Arachnida</taxon>
        <taxon>Acari</taxon>
        <taxon>Parasitiformes</taxon>
        <taxon>Ixodida</taxon>
        <taxon>Ixodoidea</taxon>
        <taxon>Ixodidae</taxon>
        <taxon>Haemaphysalinae</taxon>
        <taxon>Haemaphysalis</taxon>
    </lineage>
</organism>
<feature type="compositionally biased region" description="Basic residues" evidence="1">
    <location>
        <begin position="188"/>
        <end position="199"/>
    </location>
</feature>
<name>A0A9J6G4B2_HAELO</name>
<gene>
    <name evidence="2" type="ORF">HPB48_004991</name>
</gene>
<proteinExistence type="predicted"/>
<dbReference type="EMBL" id="JABSTR010000006">
    <property type="protein sequence ID" value="KAH9373246.1"/>
    <property type="molecule type" value="Genomic_DNA"/>
</dbReference>
<evidence type="ECO:0000313" key="3">
    <source>
        <dbReference type="Proteomes" id="UP000821853"/>
    </source>
</evidence>
<dbReference type="AlphaFoldDB" id="A0A9J6G4B2"/>
<feature type="region of interest" description="Disordered" evidence="1">
    <location>
        <begin position="104"/>
        <end position="227"/>
    </location>
</feature>
<evidence type="ECO:0000256" key="1">
    <source>
        <dbReference type="SAM" id="MobiDB-lite"/>
    </source>
</evidence>
<dbReference type="VEuPathDB" id="VectorBase:HLOH_055713"/>
<accession>A0A9J6G4B2</accession>
<reference evidence="2 3" key="1">
    <citation type="journal article" date="2020" name="Cell">
        <title>Large-Scale Comparative Analyses of Tick Genomes Elucidate Their Genetic Diversity and Vector Capacities.</title>
        <authorList>
            <consortium name="Tick Genome and Microbiome Consortium (TIGMIC)"/>
            <person name="Jia N."/>
            <person name="Wang J."/>
            <person name="Shi W."/>
            <person name="Du L."/>
            <person name="Sun Y."/>
            <person name="Zhan W."/>
            <person name="Jiang J.F."/>
            <person name="Wang Q."/>
            <person name="Zhang B."/>
            <person name="Ji P."/>
            <person name="Bell-Sakyi L."/>
            <person name="Cui X.M."/>
            <person name="Yuan T.T."/>
            <person name="Jiang B.G."/>
            <person name="Yang W.F."/>
            <person name="Lam T.T."/>
            <person name="Chang Q.C."/>
            <person name="Ding S.J."/>
            <person name="Wang X.J."/>
            <person name="Zhu J.G."/>
            <person name="Ruan X.D."/>
            <person name="Zhao L."/>
            <person name="Wei J.T."/>
            <person name="Ye R.Z."/>
            <person name="Que T.C."/>
            <person name="Du C.H."/>
            <person name="Zhou Y.H."/>
            <person name="Cheng J.X."/>
            <person name="Dai P.F."/>
            <person name="Guo W.B."/>
            <person name="Han X.H."/>
            <person name="Huang E.J."/>
            <person name="Li L.F."/>
            <person name="Wei W."/>
            <person name="Gao Y.C."/>
            <person name="Liu J.Z."/>
            <person name="Shao H.Z."/>
            <person name="Wang X."/>
            <person name="Wang C.C."/>
            <person name="Yang T.C."/>
            <person name="Huo Q.B."/>
            <person name="Li W."/>
            <person name="Chen H.Y."/>
            <person name="Chen S.E."/>
            <person name="Zhou L.G."/>
            <person name="Ni X.B."/>
            <person name="Tian J.H."/>
            <person name="Sheng Y."/>
            <person name="Liu T."/>
            <person name="Pan Y.S."/>
            <person name="Xia L.Y."/>
            <person name="Li J."/>
            <person name="Zhao F."/>
            <person name="Cao W.C."/>
        </authorList>
    </citation>
    <scope>NUCLEOTIDE SEQUENCE [LARGE SCALE GENOMIC DNA]</scope>
    <source>
        <strain evidence="2">HaeL-2018</strain>
    </source>
</reference>